<dbReference type="Pfam" id="PF00106">
    <property type="entry name" value="adh_short"/>
    <property type="match status" value="1"/>
</dbReference>
<dbReference type="InterPro" id="IPR020904">
    <property type="entry name" value="Sc_DH/Rdtase_CS"/>
</dbReference>
<dbReference type="CDD" id="cd05374">
    <property type="entry name" value="17beta-HSD-like_SDR_c"/>
    <property type="match status" value="1"/>
</dbReference>
<organism evidence="3 4">
    <name type="scientific">Marinimicrobium koreense</name>
    <dbReference type="NCBI Taxonomy" id="306545"/>
    <lineage>
        <taxon>Bacteria</taxon>
        <taxon>Pseudomonadati</taxon>
        <taxon>Pseudomonadota</taxon>
        <taxon>Gammaproteobacteria</taxon>
        <taxon>Cellvibrionales</taxon>
        <taxon>Cellvibrionaceae</taxon>
        <taxon>Marinimicrobium</taxon>
    </lineage>
</organism>
<dbReference type="GO" id="GO:0016491">
    <property type="term" value="F:oxidoreductase activity"/>
    <property type="evidence" value="ECO:0007669"/>
    <property type="project" value="UniProtKB-KW"/>
</dbReference>
<dbReference type="RefSeq" id="WP_123637448.1">
    <property type="nucleotide sequence ID" value="NZ_JBHYFO010000002.1"/>
</dbReference>
<reference evidence="3 4" key="1">
    <citation type="submission" date="2018-11" db="EMBL/GenBank/DDBJ databases">
        <title>Genomic Encyclopedia of Type Strains, Phase IV (KMG-IV): sequencing the most valuable type-strain genomes for metagenomic binning, comparative biology and taxonomic classification.</title>
        <authorList>
            <person name="Goeker M."/>
        </authorList>
    </citation>
    <scope>NUCLEOTIDE SEQUENCE [LARGE SCALE GENOMIC DNA]</scope>
    <source>
        <strain evidence="3 4">DSM 16974</strain>
    </source>
</reference>
<evidence type="ECO:0000256" key="1">
    <source>
        <dbReference type="ARBA" id="ARBA00006484"/>
    </source>
</evidence>
<evidence type="ECO:0000256" key="2">
    <source>
        <dbReference type="ARBA" id="ARBA00023002"/>
    </source>
</evidence>
<keyword evidence="2" id="KW-0560">Oxidoreductase</keyword>
<dbReference type="OrthoDB" id="9775296at2"/>
<dbReference type="InterPro" id="IPR036291">
    <property type="entry name" value="NAD(P)-bd_dom_sf"/>
</dbReference>
<comment type="similarity">
    <text evidence="1">Belongs to the short-chain dehydrogenases/reductases (SDR) family.</text>
</comment>
<gene>
    <name evidence="3" type="ORF">EDC38_0864</name>
</gene>
<sequence>MSDTKTVLVTGASTGIGYHCAKALQQDGYRVIASCRKLPDVSRLQAEGLTCIQLDVADSGSIHRAVEETLQLCDGRLYALFNNGAYGQPGAVEDLNRDTLRRQFETNFFGWAELTNALLPAMIAAGEGRIIQNSSVLGFAAMPFRGAYNASKFALEGLTDTLRLELEGTGVHVSLIEPGPILSDFRKNALAALKSNIDMQNSRHREKYANAIQRLSKKGPTQRFTLGPDAVYKRLKHALESNRPKPRYYVTFPTYLMGYLKRVLSTRRLDKILGKVAT</sequence>
<dbReference type="PANTHER" id="PTHR44169:SF6">
    <property type="entry name" value="NADPH-DEPENDENT 1-ACYLDIHYDROXYACETONE PHOSPHATE REDUCTASE"/>
    <property type="match status" value="1"/>
</dbReference>
<dbReference type="Proteomes" id="UP000273643">
    <property type="component" value="Unassembled WGS sequence"/>
</dbReference>
<dbReference type="NCBIfam" id="NF004649">
    <property type="entry name" value="PRK05993.1"/>
    <property type="match status" value="1"/>
</dbReference>
<protein>
    <submittedName>
        <fullName evidence="3">Short-subunit dehydrogenase</fullName>
    </submittedName>
</protein>
<name>A0A3N1NVS1_9GAMM</name>
<keyword evidence="4" id="KW-1185">Reference proteome</keyword>
<dbReference type="AlphaFoldDB" id="A0A3N1NVS1"/>
<dbReference type="EMBL" id="RJUK01000001">
    <property type="protein sequence ID" value="ROQ20263.1"/>
    <property type="molecule type" value="Genomic_DNA"/>
</dbReference>
<accession>A0A3N1NVS1</accession>
<evidence type="ECO:0000313" key="3">
    <source>
        <dbReference type="EMBL" id="ROQ20263.1"/>
    </source>
</evidence>
<proteinExistence type="inferred from homology"/>
<dbReference type="PANTHER" id="PTHR44169">
    <property type="entry name" value="NADPH-DEPENDENT 1-ACYLDIHYDROXYACETONE PHOSPHATE REDUCTASE"/>
    <property type="match status" value="1"/>
</dbReference>
<evidence type="ECO:0000313" key="4">
    <source>
        <dbReference type="Proteomes" id="UP000273643"/>
    </source>
</evidence>
<dbReference type="Gene3D" id="3.40.50.720">
    <property type="entry name" value="NAD(P)-binding Rossmann-like Domain"/>
    <property type="match status" value="1"/>
</dbReference>
<dbReference type="InterPro" id="IPR002347">
    <property type="entry name" value="SDR_fam"/>
</dbReference>
<comment type="caution">
    <text evidence="3">The sequence shown here is derived from an EMBL/GenBank/DDBJ whole genome shotgun (WGS) entry which is preliminary data.</text>
</comment>
<dbReference type="PROSITE" id="PS00061">
    <property type="entry name" value="ADH_SHORT"/>
    <property type="match status" value="1"/>
</dbReference>
<dbReference type="PRINTS" id="PR00081">
    <property type="entry name" value="GDHRDH"/>
</dbReference>
<dbReference type="SUPFAM" id="SSF51735">
    <property type="entry name" value="NAD(P)-binding Rossmann-fold domains"/>
    <property type="match status" value="1"/>
</dbReference>